<dbReference type="Gene3D" id="2.60.40.10">
    <property type="entry name" value="Immunoglobulins"/>
    <property type="match status" value="1"/>
</dbReference>
<keyword evidence="4" id="KW-1185">Reference proteome</keyword>
<proteinExistence type="predicted"/>
<evidence type="ECO:0000313" key="4">
    <source>
        <dbReference type="Proteomes" id="UP000316181"/>
    </source>
</evidence>
<feature type="domain" description="Bacterial Ig-like" evidence="2">
    <location>
        <begin position="867"/>
        <end position="949"/>
    </location>
</feature>
<protein>
    <submittedName>
        <fullName evidence="3">Ig-like domain-containing protein</fullName>
    </submittedName>
</protein>
<evidence type="ECO:0000313" key="3">
    <source>
        <dbReference type="EMBL" id="TQK76985.1"/>
    </source>
</evidence>
<gene>
    <name evidence="3" type="ORF">FB389_1693</name>
</gene>
<reference evidence="3 4" key="1">
    <citation type="submission" date="2019-06" db="EMBL/GenBank/DDBJ databases">
        <title>Sequencing the genomes of 1000 actinobacteria strains.</title>
        <authorList>
            <person name="Klenk H.-P."/>
        </authorList>
    </citation>
    <scope>NUCLEOTIDE SEQUENCE [LARGE SCALE GENOMIC DNA]</scope>
    <source>
        <strain evidence="3 4">DSM 10596</strain>
    </source>
</reference>
<dbReference type="RefSeq" id="WP_170207938.1">
    <property type="nucleotide sequence ID" value="NZ_BAAATB010000004.1"/>
</dbReference>
<dbReference type="InterPro" id="IPR032109">
    <property type="entry name" value="Big_3_5"/>
</dbReference>
<dbReference type="EMBL" id="VFNV01000001">
    <property type="protein sequence ID" value="TQK76985.1"/>
    <property type="molecule type" value="Genomic_DNA"/>
</dbReference>
<dbReference type="AlphaFoldDB" id="A0A542SQV6"/>
<feature type="chain" id="PRO_5021904496" evidence="1">
    <location>
        <begin position="26"/>
        <end position="1154"/>
    </location>
</feature>
<evidence type="ECO:0000256" key="1">
    <source>
        <dbReference type="SAM" id="SignalP"/>
    </source>
</evidence>
<keyword evidence="1" id="KW-0732">Signal</keyword>
<organism evidence="3 4">
    <name type="scientific">Rarobacter incanus</name>
    <dbReference type="NCBI Taxonomy" id="153494"/>
    <lineage>
        <taxon>Bacteria</taxon>
        <taxon>Bacillati</taxon>
        <taxon>Actinomycetota</taxon>
        <taxon>Actinomycetes</taxon>
        <taxon>Micrococcales</taxon>
        <taxon>Rarobacteraceae</taxon>
        <taxon>Rarobacter</taxon>
    </lineage>
</organism>
<dbReference type="Gene3D" id="1.50.10.10">
    <property type="match status" value="2"/>
</dbReference>
<dbReference type="SUPFAM" id="SSF48208">
    <property type="entry name" value="Six-hairpin glycosidases"/>
    <property type="match status" value="2"/>
</dbReference>
<dbReference type="Pfam" id="PF16640">
    <property type="entry name" value="Big_3_5"/>
    <property type="match status" value="1"/>
</dbReference>
<dbReference type="Gene3D" id="2.60.40.2700">
    <property type="match status" value="1"/>
</dbReference>
<evidence type="ECO:0000259" key="2">
    <source>
        <dbReference type="Pfam" id="PF16640"/>
    </source>
</evidence>
<dbReference type="InterPro" id="IPR008928">
    <property type="entry name" value="6-hairpin_glycosidase_sf"/>
</dbReference>
<dbReference type="InterPro" id="IPR013783">
    <property type="entry name" value="Ig-like_fold"/>
</dbReference>
<name>A0A542SQV6_9MICO</name>
<sequence>MRLKRLVSGIAIAACGSLAIPLALASSPAVAVTAGGDSLSGGRPGLAQQATLGDILDASYASLSDRVTASGFAPTSVNGGYTGMFIRDSSIQAMAMQAAGEPDKARDVLQYISSYGQVKGANRAPRVLPNEAYSVDNSVPADPFAGREGQYQLHATAHTAFKLTDGNRVAQPFTLRDNYLDTVKLIMWSYSGQEGTVRISVRTNYDAADEIAYTEVKRTDLPEENADQWQTFKLETIPGKESYLHEGAKLWLVMESTSSQRYGVTVANKSINPPGSLYNWEYGRWEEKGHSVAFAINDVPTSATSGAPVPTTQVATVGESQAVTQQFVSSNPLGGLTLALARGTGASGNVVVSVSDGSGIERTATMAASTLGTSSAWKQFTFPALGVRSADRKYSVKISAPASAAGSVLVYGVAGKAASVPTAMSTTASASTVEGDATAGFQAQSLVYSGEDMANQPDGNYMYILAWARYINAFPYDTQFIAETYPTVSAWANYYLTDEFWNTGINPTTGKPLNLLYNPEFEGSRKNVHLRGYDIITNVFASQALSELADVAVIAGEDASTIEGWREWSAEIAKGINDNLVVTRDVEGVSKQIYREMYWLPDGETNTKNNSALKRWDGFNWANFAPVAADWAGIDRAVMANTYEAYLDGGSYTWPAKGGKGPWLMLQACTRNLGPDPEGATCNFDVEVIGKGLGWEFAWVKEYGGEVESMRLPVLADFVEAHTGSNNLLQESFLLDREKDPGNQEQTAWWVWGMLRAYPRSQQIMGQEPAVRGIAEVGKTLTADAGEWSPSDVELSYQWYANGTAIYGQTASTLVVPDSVLGKKITVRVSGSKPGYDRVLIESVQTAAVVEAGTTPVDPVDAQVKLEASSTAVKEGASVALRVGLAEQATGTVEFFDGAQSLGSLPVEGGAATKQVTALSVGTHVFTAKYSGDEAYLAATTESVSVVVAANPVAHVTLGTPKFLTSSQPFNAVTARRAQVSVTVKGTLAGAVEFTANGKVLGRAGIVRSGTEGVATLLLPAKLAVGNYSRLTARLVSGSTTVVSAAGEQTFTVVKASTKKVKVKAKKFARGTNPKIKVTVTKLSNGRVATGKLLVRIGGKTVKTVKINAKKKGKVSFRLKKKYFKSVKVRVRFVPKSKATTLAKWSKRVTLKAK</sequence>
<dbReference type="GO" id="GO:0005975">
    <property type="term" value="P:carbohydrate metabolic process"/>
    <property type="evidence" value="ECO:0007669"/>
    <property type="project" value="InterPro"/>
</dbReference>
<accession>A0A542SQV6</accession>
<dbReference type="Proteomes" id="UP000316181">
    <property type="component" value="Unassembled WGS sequence"/>
</dbReference>
<comment type="caution">
    <text evidence="3">The sequence shown here is derived from an EMBL/GenBank/DDBJ whole genome shotgun (WGS) entry which is preliminary data.</text>
</comment>
<dbReference type="InterPro" id="IPR012341">
    <property type="entry name" value="6hp_glycosidase-like_sf"/>
</dbReference>
<feature type="signal peptide" evidence="1">
    <location>
        <begin position="1"/>
        <end position="25"/>
    </location>
</feature>